<gene>
    <name evidence="2" type="ORF">AUJ95_03225</name>
</gene>
<dbReference type="Pfam" id="PF18765">
    <property type="entry name" value="Polbeta"/>
    <property type="match status" value="1"/>
</dbReference>
<protein>
    <recommendedName>
        <fullName evidence="1">Polymerase beta nucleotidyltransferase domain-containing protein</fullName>
    </recommendedName>
</protein>
<dbReference type="NCBIfam" id="NF047752">
    <property type="entry name" value="MntA_antitoxin"/>
    <property type="match status" value="1"/>
</dbReference>
<dbReference type="InterPro" id="IPR043519">
    <property type="entry name" value="NT_sf"/>
</dbReference>
<dbReference type="CDD" id="cd05403">
    <property type="entry name" value="NT_KNTase_like"/>
    <property type="match status" value="1"/>
</dbReference>
<reference evidence="2 3" key="1">
    <citation type="journal article" date="2016" name="Environ. Microbiol.">
        <title>Genomic resolution of a cold subsurface aquifer community provides metabolic insights for novel microbes adapted to high CO concentrations.</title>
        <authorList>
            <person name="Probst A.J."/>
            <person name="Castelle C.J."/>
            <person name="Singh A."/>
            <person name="Brown C.T."/>
            <person name="Anantharaman K."/>
            <person name="Sharon I."/>
            <person name="Hug L.A."/>
            <person name="Burstein D."/>
            <person name="Emerson J.B."/>
            <person name="Thomas B.C."/>
            <person name="Banfield J.F."/>
        </authorList>
    </citation>
    <scope>NUCLEOTIDE SEQUENCE [LARGE SCALE GENOMIC DNA]</scope>
    <source>
        <strain evidence="2">CG2_30_40_21</strain>
    </source>
</reference>
<dbReference type="PANTHER" id="PTHR43852">
    <property type="entry name" value="NUCLEOTIDYLTRANSFERASE"/>
    <property type="match status" value="1"/>
</dbReference>
<dbReference type="InterPro" id="IPR041633">
    <property type="entry name" value="Polbeta"/>
</dbReference>
<evidence type="ECO:0000259" key="1">
    <source>
        <dbReference type="Pfam" id="PF18765"/>
    </source>
</evidence>
<dbReference type="Gene3D" id="3.30.460.10">
    <property type="entry name" value="Beta Polymerase, domain 2"/>
    <property type="match status" value="1"/>
</dbReference>
<evidence type="ECO:0000313" key="3">
    <source>
        <dbReference type="Proteomes" id="UP000183085"/>
    </source>
</evidence>
<dbReference type="Proteomes" id="UP000183085">
    <property type="component" value="Unassembled WGS sequence"/>
</dbReference>
<sequence>MEDIRTKNIIEELTEYFNKKKEVAFAFLFGSYANAQARLSSDVDIAVYFYPKHTKPIEVEELIYYDQETRIWTDLERILKKEVGLITLNRAPATISDSAIRGIPIIIKSWGIYLDFMEIITSLAIDFREMLIDDFLIEVKKT</sequence>
<feature type="domain" description="Polymerase beta nucleotidyltransferase" evidence="1">
    <location>
        <begin position="11"/>
        <end position="107"/>
    </location>
</feature>
<name>A0A1J5EDV9_9BACT</name>
<dbReference type="EMBL" id="MNYI01000078">
    <property type="protein sequence ID" value="OIP41510.1"/>
    <property type="molecule type" value="Genomic_DNA"/>
</dbReference>
<dbReference type="SUPFAM" id="SSF81301">
    <property type="entry name" value="Nucleotidyltransferase"/>
    <property type="match status" value="1"/>
</dbReference>
<organism evidence="2 3">
    <name type="scientific">Candidatus Desantisbacteria bacterium CG2_30_40_21</name>
    <dbReference type="NCBI Taxonomy" id="1817895"/>
    <lineage>
        <taxon>Bacteria</taxon>
        <taxon>Candidatus Desantisiibacteriota</taxon>
    </lineage>
</organism>
<evidence type="ECO:0000313" key="2">
    <source>
        <dbReference type="EMBL" id="OIP41510.1"/>
    </source>
</evidence>
<dbReference type="InterPro" id="IPR052930">
    <property type="entry name" value="TA_antitoxin_MntA"/>
</dbReference>
<comment type="caution">
    <text evidence="2">The sequence shown here is derived from an EMBL/GenBank/DDBJ whole genome shotgun (WGS) entry which is preliminary data.</text>
</comment>
<proteinExistence type="predicted"/>
<dbReference type="PANTHER" id="PTHR43852:SF3">
    <property type="entry name" value="NUCLEOTIDYLTRANSFERASE"/>
    <property type="match status" value="1"/>
</dbReference>
<dbReference type="STRING" id="1817895.AUJ95_03225"/>
<dbReference type="AlphaFoldDB" id="A0A1J5EDV9"/>
<accession>A0A1J5EDV9</accession>